<organism evidence="2 3">
    <name type="scientific">Moryella indoligenes</name>
    <dbReference type="NCBI Taxonomy" id="371674"/>
    <lineage>
        <taxon>Bacteria</taxon>
        <taxon>Bacillati</taxon>
        <taxon>Bacillota</taxon>
        <taxon>Clostridia</taxon>
        <taxon>Lachnospirales</taxon>
        <taxon>Lachnospiraceae</taxon>
        <taxon>Moryella</taxon>
    </lineage>
</organism>
<accession>A0AAE4AMM8</accession>
<sequence>MREQGKLWLSLHILILVFSLSSVCSKLAARQEIFTALWFLFYGMVLVILAVYAIFWQQIIKRMPLSTAYANKAATVIWGQLWGLLLFRERITAGKLAGAVLIVLGIVLYARASREEAA</sequence>
<dbReference type="RefSeq" id="WP_106611467.1">
    <property type="nucleotide sequence ID" value="NZ_JAUSTO010000015.1"/>
</dbReference>
<dbReference type="InterPro" id="IPR037185">
    <property type="entry name" value="EmrE-like"/>
</dbReference>
<dbReference type="EMBL" id="JAUSTO010000015">
    <property type="protein sequence ID" value="MDQ0153281.1"/>
    <property type="molecule type" value="Genomic_DNA"/>
</dbReference>
<keyword evidence="1" id="KW-1133">Transmembrane helix</keyword>
<feature type="transmembrane region" description="Helical" evidence="1">
    <location>
        <begin position="93"/>
        <end position="112"/>
    </location>
</feature>
<evidence type="ECO:0000313" key="3">
    <source>
        <dbReference type="Proteomes" id="UP001241537"/>
    </source>
</evidence>
<evidence type="ECO:0000256" key="1">
    <source>
        <dbReference type="SAM" id="Phobius"/>
    </source>
</evidence>
<feature type="transmembrane region" description="Helical" evidence="1">
    <location>
        <begin position="68"/>
        <end position="87"/>
    </location>
</feature>
<keyword evidence="1" id="KW-0472">Membrane</keyword>
<evidence type="ECO:0000313" key="2">
    <source>
        <dbReference type="EMBL" id="MDQ0153281.1"/>
    </source>
</evidence>
<name>A0AAE4AMM8_9FIRM</name>
<gene>
    <name evidence="2" type="ORF">J2S20_001991</name>
</gene>
<reference evidence="2" key="1">
    <citation type="submission" date="2023-07" db="EMBL/GenBank/DDBJ databases">
        <title>Genomic Encyclopedia of Type Strains, Phase IV (KMG-IV): sequencing the most valuable type-strain genomes for metagenomic binning, comparative biology and taxonomic classification.</title>
        <authorList>
            <person name="Goeker M."/>
        </authorList>
    </citation>
    <scope>NUCLEOTIDE SEQUENCE</scope>
    <source>
        <strain evidence="2">DSM 19659</strain>
    </source>
</reference>
<feature type="transmembrane region" description="Helical" evidence="1">
    <location>
        <begin position="35"/>
        <end position="56"/>
    </location>
</feature>
<keyword evidence="3" id="KW-1185">Reference proteome</keyword>
<dbReference type="AlphaFoldDB" id="A0AAE4AMM8"/>
<protein>
    <submittedName>
        <fullName evidence="2">Drug/metabolite transporter (DMT)-like permease</fullName>
    </submittedName>
</protein>
<dbReference type="SUPFAM" id="SSF103481">
    <property type="entry name" value="Multidrug resistance efflux transporter EmrE"/>
    <property type="match status" value="1"/>
</dbReference>
<proteinExistence type="predicted"/>
<dbReference type="Gene3D" id="1.10.3730.20">
    <property type="match status" value="1"/>
</dbReference>
<dbReference type="Proteomes" id="UP001241537">
    <property type="component" value="Unassembled WGS sequence"/>
</dbReference>
<comment type="caution">
    <text evidence="2">The sequence shown here is derived from an EMBL/GenBank/DDBJ whole genome shotgun (WGS) entry which is preliminary data.</text>
</comment>
<keyword evidence="1" id="KW-0812">Transmembrane</keyword>